<dbReference type="Proteomes" id="UP000013568">
    <property type="component" value="Unassembled WGS sequence"/>
</dbReference>
<feature type="compositionally biased region" description="Basic residues" evidence="1">
    <location>
        <begin position="1"/>
        <end position="10"/>
    </location>
</feature>
<sequence length="45" mass="5189">EIFHQSKKFRPVNLSSHRMPKLTDDTKEAALGVTSNRRSKKQHSP</sequence>
<feature type="non-terminal residue" evidence="2">
    <location>
        <position position="1"/>
    </location>
</feature>
<protein>
    <submittedName>
        <fullName evidence="2">Uncharacterized protein</fullName>
    </submittedName>
</protein>
<feature type="region of interest" description="Disordered" evidence="1">
    <location>
        <begin position="1"/>
        <end position="45"/>
    </location>
</feature>
<evidence type="ECO:0000256" key="1">
    <source>
        <dbReference type="SAM" id="MobiDB-lite"/>
    </source>
</evidence>
<gene>
    <name evidence="2" type="ORF">SSYM_2064</name>
</gene>
<proteinExistence type="predicted"/>
<name>E9CNP5_9GAMM</name>
<dbReference type="EMBL" id="GL636121">
    <property type="protein sequence ID" value="EFW11826.1"/>
    <property type="molecule type" value="Genomic_DNA"/>
</dbReference>
<dbReference type="HOGENOM" id="CLU_3193433_0_0_6"/>
<reference evidence="3" key="1">
    <citation type="journal article" date="2011" name="Genome Biol. Evol.">
        <title>Massive genomic decay in Serratia symbiotica, a recently evolved symbiont of aphids.</title>
        <authorList>
            <person name="Burke G.R."/>
            <person name="Moran N.A."/>
        </authorList>
    </citation>
    <scope>NUCLEOTIDE SEQUENCE [LARGE SCALE GENOMIC DNA]</scope>
    <source>
        <strain evidence="3">Tucson</strain>
    </source>
</reference>
<evidence type="ECO:0000313" key="3">
    <source>
        <dbReference type="Proteomes" id="UP000013568"/>
    </source>
</evidence>
<dbReference type="AlphaFoldDB" id="E9CNP5"/>
<evidence type="ECO:0000313" key="2">
    <source>
        <dbReference type="EMBL" id="EFW11826.1"/>
    </source>
</evidence>
<organism evidence="2 3">
    <name type="scientific">Serratia symbiotica str. Tucson</name>
    <dbReference type="NCBI Taxonomy" id="914128"/>
    <lineage>
        <taxon>Bacteria</taxon>
        <taxon>Pseudomonadati</taxon>
        <taxon>Pseudomonadota</taxon>
        <taxon>Gammaproteobacteria</taxon>
        <taxon>Enterobacterales</taxon>
        <taxon>Yersiniaceae</taxon>
        <taxon>Serratia</taxon>
        <taxon>Serratia symbiotica</taxon>
    </lineage>
</organism>
<accession>E9CNP5</accession>
<keyword evidence="3" id="KW-1185">Reference proteome</keyword>